<dbReference type="SMART" id="SM00341">
    <property type="entry name" value="HRDC"/>
    <property type="match status" value="1"/>
</dbReference>
<dbReference type="Gene3D" id="1.10.150.80">
    <property type="entry name" value="HRDC domain"/>
    <property type="match status" value="1"/>
</dbReference>
<evidence type="ECO:0000313" key="3">
    <source>
        <dbReference type="EMBL" id="SDI22939.1"/>
    </source>
</evidence>
<dbReference type="PATRIC" id="fig|47500.12.peg.1655"/>
<dbReference type="AlphaFoldDB" id="A0A0D1XNH6"/>
<dbReference type="InterPro" id="IPR002121">
    <property type="entry name" value="HRDC_dom"/>
</dbReference>
<dbReference type="GO" id="GO:0000166">
    <property type="term" value="F:nucleotide binding"/>
    <property type="evidence" value="ECO:0007669"/>
    <property type="project" value="InterPro"/>
</dbReference>
<dbReference type="InterPro" id="IPR036390">
    <property type="entry name" value="WH_DNA-bd_sf"/>
</dbReference>
<dbReference type="Pfam" id="PF00570">
    <property type="entry name" value="HRDC"/>
    <property type="match status" value="1"/>
</dbReference>
<evidence type="ECO:0000313" key="4">
    <source>
        <dbReference type="Proteomes" id="UP000037269"/>
    </source>
</evidence>
<sequence>MSVLRQLIHVETYERGTEIAKLALYERDGEYKLVRYAVAIDGEEENYLLYSGANLQTAFMKLDGEKRLLRFTEYAPIHPAEPVMTRADWNKDMLALAQSYYSPDALGLLREWRKRIADAMNVAPYMVLEDKVLFLLATFMPQTKEEFLSLPHCGEKRWEQYGAELLALLRGQAPAFYIPSAVLEGAQPVRTQKQERQVKLLTRLQEETPELEELARELDVSVNTVIGYLEKLVEDGYDIEAYVAFLTREVPYSEISAVIDSVGADKLKPIYLELNGDVPPYEAQISYHQIRLALVRKKMEQASVG</sequence>
<proteinExistence type="predicted"/>
<feature type="domain" description="HRDC" evidence="1">
    <location>
        <begin position="99"/>
        <end position="179"/>
    </location>
</feature>
<dbReference type="RefSeq" id="WP_043064055.1">
    <property type="nucleotide sequence ID" value="NZ_BJOA01000010.1"/>
</dbReference>
<dbReference type="InterPro" id="IPR036388">
    <property type="entry name" value="WH-like_DNA-bd_sf"/>
</dbReference>
<protein>
    <submittedName>
        <fullName evidence="3">Helix-turn-helix domain-containing protein</fullName>
    </submittedName>
</protein>
<dbReference type="InterPro" id="IPR010997">
    <property type="entry name" value="HRDC-like_sf"/>
</dbReference>
<dbReference type="GO" id="GO:0003676">
    <property type="term" value="F:nucleic acid binding"/>
    <property type="evidence" value="ECO:0007669"/>
    <property type="project" value="InterPro"/>
</dbReference>
<dbReference type="OrthoDB" id="7066673at2"/>
<name>A0A0D1XNH6_ANEMI</name>
<evidence type="ECO:0000259" key="1">
    <source>
        <dbReference type="PROSITE" id="PS50967"/>
    </source>
</evidence>
<dbReference type="InterPro" id="IPR044876">
    <property type="entry name" value="HRDC_dom_sf"/>
</dbReference>
<dbReference type="Proteomes" id="UP000182836">
    <property type="component" value="Unassembled WGS sequence"/>
</dbReference>
<dbReference type="EMBL" id="FNED01000002">
    <property type="protein sequence ID" value="SDI22939.1"/>
    <property type="molecule type" value="Genomic_DNA"/>
</dbReference>
<dbReference type="Proteomes" id="UP000037269">
    <property type="component" value="Unassembled WGS sequence"/>
</dbReference>
<dbReference type="InterPro" id="IPR029491">
    <property type="entry name" value="Helicase_HTH"/>
</dbReference>
<accession>A0A0D1XNH6</accession>
<organism evidence="2 4">
    <name type="scientific">Aneurinibacillus migulanus</name>
    <name type="common">Bacillus migulanus</name>
    <dbReference type="NCBI Taxonomy" id="47500"/>
    <lineage>
        <taxon>Bacteria</taxon>
        <taxon>Bacillati</taxon>
        <taxon>Bacillota</taxon>
        <taxon>Bacilli</taxon>
        <taxon>Bacillales</taxon>
        <taxon>Paenibacillaceae</taxon>
        <taxon>Aneurinibacillus group</taxon>
        <taxon>Aneurinibacillus</taxon>
    </lineage>
</organism>
<dbReference type="Gene3D" id="1.10.10.10">
    <property type="entry name" value="Winged helix-like DNA-binding domain superfamily/Winged helix DNA-binding domain"/>
    <property type="match status" value="1"/>
</dbReference>
<dbReference type="Pfam" id="PF14493">
    <property type="entry name" value="HTH_40"/>
    <property type="match status" value="1"/>
</dbReference>
<dbReference type="EMBL" id="LGUG01000004">
    <property type="protein sequence ID" value="KON96371.1"/>
    <property type="molecule type" value="Genomic_DNA"/>
</dbReference>
<gene>
    <name evidence="2" type="ORF">AF333_13690</name>
    <name evidence="3" type="ORF">SAMN04487909_102197</name>
</gene>
<dbReference type="STRING" id="47500.AF333_13690"/>
<dbReference type="SUPFAM" id="SSF47819">
    <property type="entry name" value="HRDC-like"/>
    <property type="match status" value="1"/>
</dbReference>
<reference evidence="2 4" key="1">
    <citation type="submission" date="2015-07" db="EMBL/GenBank/DDBJ databases">
        <title>Fjat-14205 dsm 2895.</title>
        <authorList>
            <person name="Liu B."/>
            <person name="Wang J."/>
            <person name="Zhu Y."/>
            <person name="Liu G."/>
            <person name="Chen Q."/>
            <person name="Chen Z."/>
            <person name="Lan J."/>
            <person name="Che J."/>
            <person name="Ge C."/>
            <person name="Shi H."/>
            <person name="Pan Z."/>
            <person name="Liu X."/>
        </authorList>
    </citation>
    <scope>NUCLEOTIDE SEQUENCE [LARGE SCALE GENOMIC DNA]</scope>
    <source>
        <strain evidence="2 4">DSM 2895</strain>
    </source>
</reference>
<evidence type="ECO:0000313" key="5">
    <source>
        <dbReference type="Proteomes" id="UP000182836"/>
    </source>
</evidence>
<dbReference type="GeneID" id="42306224"/>
<keyword evidence="4" id="KW-1185">Reference proteome</keyword>
<dbReference type="PROSITE" id="PS50967">
    <property type="entry name" value="HRDC"/>
    <property type="match status" value="1"/>
</dbReference>
<evidence type="ECO:0000313" key="2">
    <source>
        <dbReference type="EMBL" id="KON96371.1"/>
    </source>
</evidence>
<dbReference type="SUPFAM" id="SSF46785">
    <property type="entry name" value="Winged helix' DNA-binding domain"/>
    <property type="match status" value="1"/>
</dbReference>
<reference evidence="3 5" key="2">
    <citation type="submission" date="2016-10" db="EMBL/GenBank/DDBJ databases">
        <authorList>
            <person name="de Groot N.N."/>
        </authorList>
    </citation>
    <scope>NUCLEOTIDE SEQUENCE [LARGE SCALE GENOMIC DNA]</scope>
    <source>
        <strain evidence="3 5">DSM 2895</strain>
    </source>
</reference>